<keyword evidence="4 7" id="KW-0418">Kinase</keyword>
<dbReference type="AlphaFoldDB" id="A0A2R5GGI9"/>
<keyword evidence="5" id="KW-0067">ATP-binding</keyword>
<dbReference type="EMBL" id="BEYU01000069">
    <property type="protein sequence ID" value="GBG30012.1"/>
    <property type="molecule type" value="Genomic_DNA"/>
</dbReference>
<dbReference type="PROSITE" id="PS50011">
    <property type="entry name" value="PROTEIN_KINASE_DOM"/>
    <property type="match status" value="1"/>
</dbReference>
<evidence type="ECO:0000256" key="3">
    <source>
        <dbReference type="ARBA" id="ARBA00022741"/>
    </source>
</evidence>
<keyword evidence="8" id="KW-1185">Reference proteome</keyword>
<name>A0A2R5GGI9_9STRA</name>
<reference evidence="7 8" key="1">
    <citation type="submission" date="2017-12" db="EMBL/GenBank/DDBJ databases">
        <title>Sequencing, de novo assembly and annotation of complete genome of a new Thraustochytrid species, strain FCC1311.</title>
        <authorList>
            <person name="Sedici K."/>
            <person name="Godart F."/>
            <person name="Aiese Cigliano R."/>
            <person name="Sanseverino W."/>
            <person name="Barakat M."/>
            <person name="Ortet P."/>
            <person name="Marechal E."/>
            <person name="Cagnac O."/>
            <person name="Amato A."/>
        </authorList>
    </citation>
    <scope>NUCLEOTIDE SEQUENCE [LARGE SCALE GENOMIC DNA]</scope>
</reference>
<gene>
    <name evidence="7" type="ORF">FCC1311_062322</name>
</gene>
<keyword evidence="1" id="KW-0723">Serine/threonine-protein kinase</keyword>
<dbReference type="Proteomes" id="UP000241890">
    <property type="component" value="Unassembled WGS sequence"/>
</dbReference>
<dbReference type="InterPro" id="IPR000719">
    <property type="entry name" value="Prot_kinase_dom"/>
</dbReference>
<protein>
    <submittedName>
        <fullName evidence="7">Protein kinase, putative</fullName>
    </submittedName>
</protein>
<dbReference type="SUPFAM" id="SSF56112">
    <property type="entry name" value="Protein kinase-like (PK-like)"/>
    <property type="match status" value="1"/>
</dbReference>
<sequence length="349" mass="38094">MNPATVQLESVLWSSNHGLVALANAADAEGAKASEAARGASEADSAAAAVCGFEDVLRPDLSVPDLAGAAVSKGNFVLKLQRRNASESGMHVVGDENVHQAENEIDIMRHLDAEPSKCKFIVEFLFGTCTPQVSYIGMEHCRGGDLFSLLASCDSLLIGDVIHYAVEIAIGIQYLHDRNIIHADLKPENIGLTASGHVRLLDFGLSVLLDEERDRNPENGRLEVVTSSGTIFYSAPEILRRECHGIETDWWSYGVLIFEMLFGSWPWDGVDAQETCNLICCTPLPSPQDLGAEALDADWDLIEKLLVKPRSERLGYNKGLEDIKTHALFASVDWDLAAREGYLAPFSLQ</sequence>
<proteinExistence type="predicted"/>
<evidence type="ECO:0000256" key="1">
    <source>
        <dbReference type="ARBA" id="ARBA00022527"/>
    </source>
</evidence>
<evidence type="ECO:0000256" key="2">
    <source>
        <dbReference type="ARBA" id="ARBA00022679"/>
    </source>
</evidence>
<evidence type="ECO:0000259" key="6">
    <source>
        <dbReference type="PROSITE" id="PS50011"/>
    </source>
</evidence>
<keyword evidence="3" id="KW-0547">Nucleotide-binding</keyword>
<dbReference type="InterPro" id="IPR011009">
    <property type="entry name" value="Kinase-like_dom_sf"/>
</dbReference>
<dbReference type="OrthoDB" id="114536at2759"/>
<accession>A0A2R5GGI9</accession>
<dbReference type="GO" id="GO:0004674">
    <property type="term" value="F:protein serine/threonine kinase activity"/>
    <property type="evidence" value="ECO:0007669"/>
    <property type="project" value="UniProtKB-KW"/>
</dbReference>
<dbReference type="Gene3D" id="1.10.510.10">
    <property type="entry name" value="Transferase(Phosphotransferase) domain 1"/>
    <property type="match status" value="1"/>
</dbReference>
<dbReference type="PANTHER" id="PTHR24351">
    <property type="entry name" value="RIBOSOMAL PROTEIN S6 KINASE"/>
    <property type="match status" value="1"/>
</dbReference>
<dbReference type="SMART" id="SM00220">
    <property type="entry name" value="S_TKc"/>
    <property type="match status" value="1"/>
</dbReference>
<comment type="caution">
    <text evidence="7">The sequence shown here is derived from an EMBL/GenBank/DDBJ whole genome shotgun (WGS) entry which is preliminary data.</text>
</comment>
<dbReference type="GO" id="GO:0005524">
    <property type="term" value="F:ATP binding"/>
    <property type="evidence" value="ECO:0007669"/>
    <property type="project" value="UniProtKB-KW"/>
</dbReference>
<organism evidence="7 8">
    <name type="scientific">Hondaea fermentalgiana</name>
    <dbReference type="NCBI Taxonomy" id="2315210"/>
    <lineage>
        <taxon>Eukaryota</taxon>
        <taxon>Sar</taxon>
        <taxon>Stramenopiles</taxon>
        <taxon>Bigyra</taxon>
        <taxon>Labyrinthulomycetes</taxon>
        <taxon>Thraustochytrida</taxon>
        <taxon>Thraustochytriidae</taxon>
        <taxon>Hondaea</taxon>
    </lineage>
</organism>
<dbReference type="Pfam" id="PF00069">
    <property type="entry name" value="Pkinase"/>
    <property type="match status" value="1"/>
</dbReference>
<dbReference type="Gene3D" id="3.30.200.20">
    <property type="entry name" value="Phosphorylase Kinase, domain 1"/>
    <property type="match status" value="1"/>
</dbReference>
<keyword evidence="2" id="KW-0808">Transferase</keyword>
<evidence type="ECO:0000256" key="5">
    <source>
        <dbReference type="ARBA" id="ARBA00022840"/>
    </source>
</evidence>
<evidence type="ECO:0000256" key="4">
    <source>
        <dbReference type="ARBA" id="ARBA00022777"/>
    </source>
</evidence>
<dbReference type="InParanoid" id="A0A2R5GGI9"/>
<feature type="domain" description="Protein kinase" evidence="6">
    <location>
        <begin position="6"/>
        <end position="329"/>
    </location>
</feature>
<evidence type="ECO:0000313" key="8">
    <source>
        <dbReference type="Proteomes" id="UP000241890"/>
    </source>
</evidence>
<evidence type="ECO:0000313" key="7">
    <source>
        <dbReference type="EMBL" id="GBG30012.1"/>
    </source>
</evidence>